<organism evidence="1 2">
    <name type="scientific">Aspergillus pseudotamarii</name>
    <dbReference type="NCBI Taxonomy" id="132259"/>
    <lineage>
        <taxon>Eukaryota</taxon>
        <taxon>Fungi</taxon>
        <taxon>Dikarya</taxon>
        <taxon>Ascomycota</taxon>
        <taxon>Pezizomycotina</taxon>
        <taxon>Eurotiomycetes</taxon>
        <taxon>Eurotiomycetidae</taxon>
        <taxon>Eurotiales</taxon>
        <taxon>Aspergillaceae</taxon>
        <taxon>Aspergillus</taxon>
        <taxon>Aspergillus subgen. Circumdati</taxon>
    </lineage>
</organism>
<keyword evidence="2" id="KW-1185">Reference proteome</keyword>
<dbReference type="RefSeq" id="XP_031908496.1">
    <property type="nucleotide sequence ID" value="XM_032052607.1"/>
</dbReference>
<dbReference type="AlphaFoldDB" id="A0A5N6SGB9"/>
<gene>
    <name evidence="1" type="ORF">BDV38DRAFT_210839</name>
</gene>
<sequence>MLPRCFIETHSQHYISSPSIALLTGVLSGAIMNDDTDGALLDIVQRQSRPLIGSLEVPTFLTSIGIKLCLQHVKGSRAAVDSHQVEVCAEEQTLHAIIRGYDDELPTGRTITVMKTLAMHIRTFLPMFPTWTRLTFDPASPVRQAYEFLCICITACNIHIDLGSPSIQRYNELRCSGLAHEAALQYVYSVP</sequence>
<dbReference type="GeneID" id="43636817"/>
<evidence type="ECO:0000313" key="2">
    <source>
        <dbReference type="Proteomes" id="UP000325672"/>
    </source>
</evidence>
<dbReference type="EMBL" id="ML743633">
    <property type="protein sequence ID" value="KAE8132433.1"/>
    <property type="molecule type" value="Genomic_DNA"/>
</dbReference>
<dbReference type="Proteomes" id="UP000325672">
    <property type="component" value="Unassembled WGS sequence"/>
</dbReference>
<name>A0A5N6SGB9_ASPPS</name>
<evidence type="ECO:0000313" key="1">
    <source>
        <dbReference type="EMBL" id="KAE8132433.1"/>
    </source>
</evidence>
<accession>A0A5N6SGB9</accession>
<protein>
    <submittedName>
        <fullName evidence="1">Uncharacterized protein</fullName>
    </submittedName>
</protein>
<reference evidence="1 2" key="1">
    <citation type="submission" date="2019-04" db="EMBL/GenBank/DDBJ databases">
        <title>Friends and foes A comparative genomics study of 23 Aspergillus species from section Flavi.</title>
        <authorList>
            <consortium name="DOE Joint Genome Institute"/>
            <person name="Kjaerbolling I."/>
            <person name="Vesth T."/>
            <person name="Frisvad J.C."/>
            <person name="Nybo J.L."/>
            <person name="Theobald S."/>
            <person name="Kildgaard S."/>
            <person name="Isbrandt T."/>
            <person name="Kuo A."/>
            <person name="Sato A."/>
            <person name="Lyhne E.K."/>
            <person name="Kogle M.E."/>
            <person name="Wiebenga A."/>
            <person name="Kun R.S."/>
            <person name="Lubbers R.J."/>
            <person name="Makela M.R."/>
            <person name="Barry K."/>
            <person name="Chovatia M."/>
            <person name="Clum A."/>
            <person name="Daum C."/>
            <person name="Haridas S."/>
            <person name="He G."/>
            <person name="LaButti K."/>
            <person name="Lipzen A."/>
            <person name="Mondo S."/>
            <person name="Riley R."/>
            <person name="Salamov A."/>
            <person name="Simmons B.A."/>
            <person name="Magnuson J.K."/>
            <person name="Henrissat B."/>
            <person name="Mortensen U.H."/>
            <person name="Larsen T.O."/>
            <person name="Devries R.P."/>
            <person name="Grigoriev I.V."/>
            <person name="Machida M."/>
            <person name="Baker S.E."/>
            <person name="Andersen M.R."/>
        </authorList>
    </citation>
    <scope>NUCLEOTIDE SEQUENCE [LARGE SCALE GENOMIC DNA]</scope>
    <source>
        <strain evidence="1 2">CBS 117625</strain>
    </source>
</reference>
<proteinExistence type="predicted"/>